<dbReference type="AlphaFoldDB" id="A0A8S4G4B7"/>
<name>A0A8S4G4B7_PLUXY</name>
<proteinExistence type="predicted"/>
<accession>A0A8S4G4B7</accession>
<evidence type="ECO:0000313" key="1">
    <source>
        <dbReference type="EMBL" id="CAG9134297.1"/>
    </source>
</evidence>
<comment type="caution">
    <text evidence="1">The sequence shown here is derived from an EMBL/GenBank/DDBJ whole genome shotgun (WGS) entry which is preliminary data.</text>
</comment>
<dbReference type="EMBL" id="CAJHNJ030000076">
    <property type="protein sequence ID" value="CAG9134297.1"/>
    <property type="molecule type" value="Genomic_DNA"/>
</dbReference>
<evidence type="ECO:0000313" key="2">
    <source>
        <dbReference type="Proteomes" id="UP000653454"/>
    </source>
</evidence>
<reference evidence="1" key="1">
    <citation type="submission" date="2020-11" db="EMBL/GenBank/DDBJ databases">
        <authorList>
            <person name="Whiteford S."/>
        </authorList>
    </citation>
    <scope>NUCLEOTIDE SEQUENCE</scope>
</reference>
<protein>
    <submittedName>
        <fullName evidence="1">(diamondback moth) hypothetical protein</fullName>
    </submittedName>
</protein>
<keyword evidence="2" id="KW-1185">Reference proteome</keyword>
<sequence>MPTFEYSTNIPSLPQSLLFNPAKCYMRGNVISGYSELELMTDCFVALFRIMPHNNDALKVCLNLNINISYHYVCVNSLSRIIKQPRLPWWPQIELLYSRAAELRAMFTDTLNKATQVCGHSFTFVMLLVLLVSRVKSTCGRQNSSWKAGSMELNANNFLRTYSKRDVDGSVNTNRRASLDRSMLNVWTKVHAMGFTRQFSSIE</sequence>
<gene>
    <name evidence="1" type="ORF">PLXY2_LOCUS12596</name>
</gene>
<organism evidence="1 2">
    <name type="scientific">Plutella xylostella</name>
    <name type="common">Diamondback moth</name>
    <name type="synonym">Plutella maculipennis</name>
    <dbReference type="NCBI Taxonomy" id="51655"/>
    <lineage>
        <taxon>Eukaryota</taxon>
        <taxon>Metazoa</taxon>
        <taxon>Ecdysozoa</taxon>
        <taxon>Arthropoda</taxon>
        <taxon>Hexapoda</taxon>
        <taxon>Insecta</taxon>
        <taxon>Pterygota</taxon>
        <taxon>Neoptera</taxon>
        <taxon>Endopterygota</taxon>
        <taxon>Lepidoptera</taxon>
        <taxon>Glossata</taxon>
        <taxon>Ditrysia</taxon>
        <taxon>Yponomeutoidea</taxon>
        <taxon>Plutellidae</taxon>
        <taxon>Plutella</taxon>
    </lineage>
</organism>
<dbReference type="Proteomes" id="UP000653454">
    <property type="component" value="Unassembled WGS sequence"/>
</dbReference>